<reference evidence="2" key="2">
    <citation type="submission" date="2019-06" db="EMBL/GenBank/DDBJ databases">
        <title>Co-occurence of chitin degradation, pigmentation and bioactivity in marine Pseudoalteromonas.</title>
        <authorList>
            <person name="Sonnenschein E.C."/>
            <person name="Bech P.K."/>
        </authorList>
    </citation>
    <scope>NUCLEOTIDE SEQUENCE [LARGE SCALE GENOMIC DNA]</scope>
    <source>
        <strain evidence="2">S2599</strain>
    </source>
</reference>
<dbReference type="Proteomes" id="UP000306719">
    <property type="component" value="Unassembled WGS sequence"/>
</dbReference>
<accession>A0A5S3X2M7</accession>
<comment type="caution">
    <text evidence="1">The sequence shown here is derived from an EMBL/GenBank/DDBJ whole genome shotgun (WGS) entry which is preliminary data.</text>
</comment>
<protein>
    <submittedName>
        <fullName evidence="1">Uncharacterized protein</fullName>
    </submittedName>
</protein>
<gene>
    <name evidence="1" type="ORF">CWB98_06680</name>
</gene>
<evidence type="ECO:0000313" key="1">
    <source>
        <dbReference type="EMBL" id="TMP38413.1"/>
    </source>
</evidence>
<evidence type="ECO:0000313" key="2">
    <source>
        <dbReference type="Proteomes" id="UP000306719"/>
    </source>
</evidence>
<dbReference type="RefSeq" id="WP_138544131.1">
    <property type="nucleotide sequence ID" value="NZ_PNCJ01000009.1"/>
</dbReference>
<dbReference type="OrthoDB" id="5759974at2"/>
<sequence length="351" mass="39461">MKPRMFIILMFVAVGLGYWWLSGDAEPVQVQTDTNKNTLAKAPLVIKANATAEVAPQTTPLQKRDRHIPVQMTEAAEHIAQHYEQQLQFAPYSQPLTAADADRLTPNHFYPVTIPTQNIDEVLTLKLSQYRFVYPEPIELVLTGSDIYSATVTVSEVDSNKVLTTQSLIEQEGSYTSRIKGKKTFPRELQLTVRAHVRGDEIPLVAQIHYMKPSAELLNLEQPQVQGSDLLVYARLKVQEAGIYRFRANLFSGDQPLSHVVARKRLSEGTQLLPLKIHQSVLPQHASALKLTTFVVERMSGSPQEKARYGRSNVDAYMLDGVDLSELSRVPYTPTEQERQKLAFLKQLGAQ</sequence>
<reference evidence="1 2" key="1">
    <citation type="submission" date="2018-01" db="EMBL/GenBank/DDBJ databases">
        <authorList>
            <person name="Paulsen S."/>
            <person name="Gram L.K."/>
        </authorList>
    </citation>
    <scope>NUCLEOTIDE SEQUENCE [LARGE SCALE GENOMIC DNA]</scope>
    <source>
        <strain evidence="1 2">S2599</strain>
    </source>
</reference>
<name>A0A5S3X2M7_9GAMM</name>
<dbReference type="AlphaFoldDB" id="A0A5S3X2M7"/>
<organism evidence="1 2">
    <name type="scientific">Pseudoalteromonas rubra</name>
    <dbReference type="NCBI Taxonomy" id="43658"/>
    <lineage>
        <taxon>Bacteria</taxon>
        <taxon>Pseudomonadati</taxon>
        <taxon>Pseudomonadota</taxon>
        <taxon>Gammaproteobacteria</taxon>
        <taxon>Alteromonadales</taxon>
        <taxon>Pseudoalteromonadaceae</taxon>
        <taxon>Pseudoalteromonas</taxon>
    </lineage>
</organism>
<proteinExistence type="predicted"/>
<dbReference type="EMBL" id="PNCJ01000009">
    <property type="protein sequence ID" value="TMP38413.1"/>
    <property type="molecule type" value="Genomic_DNA"/>
</dbReference>